<dbReference type="SMART" id="SM00530">
    <property type="entry name" value="HTH_XRE"/>
    <property type="match status" value="1"/>
</dbReference>
<evidence type="ECO:0000259" key="1">
    <source>
        <dbReference type="PROSITE" id="PS50943"/>
    </source>
</evidence>
<dbReference type="CDD" id="cd00093">
    <property type="entry name" value="HTH_XRE"/>
    <property type="match status" value="1"/>
</dbReference>
<gene>
    <name evidence="2" type="ORF">CGC50_09715</name>
</gene>
<name>A0A250FVU2_9FLAO</name>
<dbReference type="Pfam" id="PF01381">
    <property type="entry name" value="HTH_3"/>
    <property type="match status" value="1"/>
</dbReference>
<proteinExistence type="predicted"/>
<dbReference type="AlphaFoldDB" id="A0A250FVU2"/>
<dbReference type="InterPro" id="IPR017507">
    <property type="entry name" value="Tscrpt_reg_HipB-like"/>
</dbReference>
<accession>A0A250FVU2</accession>
<evidence type="ECO:0000313" key="2">
    <source>
        <dbReference type="EMBL" id="ATA88208.1"/>
    </source>
</evidence>
<dbReference type="SUPFAM" id="SSF47413">
    <property type="entry name" value="lambda repressor-like DNA-binding domains"/>
    <property type="match status" value="1"/>
</dbReference>
<dbReference type="NCBIfam" id="TIGR03070">
    <property type="entry name" value="couple_hipB"/>
    <property type="match status" value="1"/>
</dbReference>
<sequence>MMNIASFVKERRKQLRLTQPELAMRAGVGLRFVRELEQGKKTLRLDKVNQVLALFGAEVGVVSIIEE</sequence>
<evidence type="ECO:0000313" key="3">
    <source>
        <dbReference type="Proteomes" id="UP000217250"/>
    </source>
</evidence>
<dbReference type="Gene3D" id="1.10.260.40">
    <property type="entry name" value="lambda repressor-like DNA-binding domains"/>
    <property type="match status" value="1"/>
</dbReference>
<dbReference type="PROSITE" id="PS50943">
    <property type="entry name" value="HTH_CROC1"/>
    <property type="match status" value="1"/>
</dbReference>
<dbReference type="EMBL" id="CP022386">
    <property type="protein sequence ID" value="ATA88208.1"/>
    <property type="molecule type" value="Genomic_DNA"/>
</dbReference>
<protein>
    <submittedName>
        <fullName evidence="2">Transcriptional regulator</fullName>
    </submittedName>
</protein>
<organism evidence="2 3">
    <name type="scientific">Capnocytophaga gingivalis</name>
    <dbReference type="NCBI Taxonomy" id="1017"/>
    <lineage>
        <taxon>Bacteria</taxon>
        <taxon>Pseudomonadati</taxon>
        <taxon>Bacteroidota</taxon>
        <taxon>Flavobacteriia</taxon>
        <taxon>Flavobacteriales</taxon>
        <taxon>Flavobacteriaceae</taxon>
        <taxon>Capnocytophaga</taxon>
    </lineage>
</organism>
<dbReference type="Proteomes" id="UP000217250">
    <property type="component" value="Chromosome"/>
</dbReference>
<reference evidence="3" key="1">
    <citation type="submission" date="2017-06" db="EMBL/GenBank/DDBJ databases">
        <title>Capnocytophaga spp. assemblies.</title>
        <authorList>
            <person name="Gulvik C.A."/>
        </authorList>
    </citation>
    <scope>NUCLEOTIDE SEQUENCE [LARGE SCALE GENOMIC DNA]</scope>
    <source>
        <strain evidence="3">H1496</strain>
    </source>
</reference>
<dbReference type="KEGG" id="cgh:CGC50_09715"/>
<dbReference type="GO" id="GO:0003677">
    <property type="term" value="F:DNA binding"/>
    <property type="evidence" value="ECO:0007669"/>
    <property type="project" value="InterPro"/>
</dbReference>
<dbReference type="OrthoDB" id="1122334at2"/>
<dbReference type="InterPro" id="IPR001387">
    <property type="entry name" value="Cro/C1-type_HTH"/>
</dbReference>
<dbReference type="InterPro" id="IPR010982">
    <property type="entry name" value="Lambda_DNA-bd_dom_sf"/>
</dbReference>
<feature type="domain" description="HTH cro/C1-type" evidence="1">
    <location>
        <begin position="8"/>
        <end position="62"/>
    </location>
</feature>